<sequence>METMVNITRDSERKLIGENVITKDDLVEHFRTLGLQKGMVVYVQSALEYFSYVVGGNRSIIEALQEVLGYEGTFMTSSFTLDNVDPLNRDSRACKPYQVEVLRESIPAFNKKLSQSRNQLANQMMMHDGVYRSNHPTHSFVAWGKYAKLLCDKQLLHFPLQSNSPIQRMAELNGYVLLLGMKYEGADIFKAARINDENTPIRIVSSPLDRKGKKGFMQMLDYAYEPINIRDIEDILEERQIVNETLISRARCRFFSAKEALSLSKAYFYSK</sequence>
<accession>A0A4R8A469</accession>
<keyword evidence="4" id="KW-0046">Antibiotic resistance</keyword>
<keyword evidence="2 4" id="KW-0808">Transferase</keyword>
<keyword evidence="3 4" id="KW-0012">Acyltransferase</keyword>
<dbReference type="InterPro" id="IPR003679">
    <property type="entry name" value="Amioglycoside_AcTrfase"/>
</dbReference>
<dbReference type="GO" id="GO:0046353">
    <property type="term" value="F:aminoglycoside 3-N-acetyltransferase activity"/>
    <property type="evidence" value="ECO:0007669"/>
    <property type="project" value="UniProtKB-EC"/>
</dbReference>
<evidence type="ECO:0000313" key="5">
    <source>
        <dbReference type="EMBL" id="TDW25105.1"/>
    </source>
</evidence>
<dbReference type="GO" id="GO:0046677">
    <property type="term" value="P:response to antibiotic"/>
    <property type="evidence" value="ECO:0007669"/>
    <property type="project" value="UniProtKB-KW"/>
</dbReference>
<reference evidence="5 6" key="1">
    <citation type="submission" date="2019-03" db="EMBL/GenBank/DDBJ databases">
        <title>Genomic Encyclopedia of Type Strains, Phase IV (KMG-IV): sequencing the most valuable type-strain genomes for metagenomic binning, comparative biology and taxonomic classification.</title>
        <authorList>
            <person name="Goeker M."/>
        </authorList>
    </citation>
    <scope>NUCLEOTIDE SEQUENCE [LARGE SCALE GENOMIC DNA]</scope>
    <source>
        <strain evidence="5 6">DSM 28867</strain>
    </source>
</reference>
<evidence type="ECO:0000313" key="6">
    <source>
        <dbReference type="Proteomes" id="UP000294743"/>
    </source>
</evidence>
<comment type="caution">
    <text evidence="5">The sequence shown here is derived from an EMBL/GenBank/DDBJ whole genome shotgun (WGS) entry which is preliminary data.</text>
</comment>
<comment type="similarity">
    <text evidence="1 4">Belongs to the antibiotic N-acetyltransferase family.</text>
</comment>
<dbReference type="InterPro" id="IPR028345">
    <property type="entry name" value="Antibiotic_NAT-like"/>
</dbReference>
<dbReference type="RefSeq" id="WP_134168360.1">
    <property type="nucleotide sequence ID" value="NZ_SODD01000006.1"/>
</dbReference>
<dbReference type="PANTHER" id="PTHR11104:SF0">
    <property type="entry name" value="SPBETA PROPHAGE-DERIVED AMINOGLYCOSIDE N(3')-ACETYLTRANSFERASE-LIKE PROTEIN YOKD"/>
    <property type="match status" value="1"/>
</dbReference>
<dbReference type="Proteomes" id="UP000294743">
    <property type="component" value="Unassembled WGS sequence"/>
</dbReference>
<name>A0A4R8A469_9FIRM</name>
<comment type="catalytic activity">
    <reaction evidence="4">
        <text>a 2-deoxystreptamine antibiotic + acetyl-CoA = an N(3)-acetyl-2-deoxystreptamine antibiotic + CoA + H(+)</text>
        <dbReference type="Rhea" id="RHEA:12665"/>
        <dbReference type="ChEBI" id="CHEBI:15378"/>
        <dbReference type="ChEBI" id="CHEBI:57287"/>
        <dbReference type="ChEBI" id="CHEBI:57288"/>
        <dbReference type="ChEBI" id="CHEBI:57921"/>
        <dbReference type="ChEBI" id="CHEBI:77452"/>
        <dbReference type="EC" id="2.3.1.81"/>
    </reaction>
</comment>
<dbReference type="SUPFAM" id="SSF110710">
    <property type="entry name" value="TTHA0583/YokD-like"/>
    <property type="match status" value="1"/>
</dbReference>
<evidence type="ECO:0000256" key="4">
    <source>
        <dbReference type="RuleBase" id="RU365031"/>
    </source>
</evidence>
<keyword evidence="6" id="KW-1185">Reference proteome</keyword>
<evidence type="ECO:0000256" key="3">
    <source>
        <dbReference type="ARBA" id="ARBA00023315"/>
    </source>
</evidence>
<evidence type="ECO:0000256" key="1">
    <source>
        <dbReference type="ARBA" id="ARBA00006383"/>
    </source>
</evidence>
<evidence type="ECO:0000256" key="2">
    <source>
        <dbReference type="ARBA" id="ARBA00022679"/>
    </source>
</evidence>
<gene>
    <name evidence="5" type="ORF">EDD63_10646</name>
</gene>
<dbReference type="OrthoDB" id="7330654at2"/>
<dbReference type="Pfam" id="PF02522">
    <property type="entry name" value="Antibiotic_NAT"/>
    <property type="match status" value="1"/>
</dbReference>
<protein>
    <recommendedName>
        <fullName evidence="4">Aminoglycoside N(3)-acetyltransferase</fullName>
        <ecNumber evidence="4">2.3.1.-</ecNumber>
    </recommendedName>
</protein>
<dbReference type="AlphaFoldDB" id="A0A4R8A469"/>
<proteinExistence type="inferred from homology"/>
<dbReference type="PANTHER" id="PTHR11104">
    <property type="entry name" value="AMINOGLYCOSIDE N3-ACETYLTRANSFERASE"/>
    <property type="match status" value="1"/>
</dbReference>
<dbReference type="EMBL" id="SODD01000006">
    <property type="protein sequence ID" value="TDW25105.1"/>
    <property type="molecule type" value="Genomic_DNA"/>
</dbReference>
<dbReference type="EC" id="2.3.1.-" evidence="4"/>
<organism evidence="5 6">
    <name type="scientific">Breznakia blatticola</name>
    <dbReference type="NCBI Taxonomy" id="1754012"/>
    <lineage>
        <taxon>Bacteria</taxon>
        <taxon>Bacillati</taxon>
        <taxon>Bacillota</taxon>
        <taxon>Erysipelotrichia</taxon>
        <taxon>Erysipelotrichales</taxon>
        <taxon>Erysipelotrichaceae</taxon>
        <taxon>Breznakia</taxon>
    </lineage>
</organism>